<feature type="compositionally biased region" description="Low complexity" evidence="6">
    <location>
        <begin position="325"/>
        <end position="336"/>
    </location>
</feature>
<evidence type="ECO:0000256" key="6">
    <source>
        <dbReference type="SAM" id="MobiDB-lite"/>
    </source>
</evidence>
<feature type="region of interest" description="Disordered" evidence="6">
    <location>
        <begin position="311"/>
        <end position="338"/>
    </location>
</feature>
<name>A0A9W9UT02_9EURO</name>
<comment type="subcellular location">
    <subcellularLocation>
        <location evidence="1">Membrane</location>
        <topology evidence="1">Multi-pass membrane protein</topology>
    </subcellularLocation>
</comment>
<keyword evidence="10" id="KW-1185">Reference proteome</keyword>
<evidence type="ECO:0000256" key="5">
    <source>
        <dbReference type="ARBA" id="ARBA00038359"/>
    </source>
</evidence>
<dbReference type="InterPro" id="IPR049326">
    <property type="entry name" value="Rhodopsin_dom_fungi"/>
</dbReference>
<comment type="similarity">
    <text evidence="5">Belongs to the SAT4 family.</text>
</comment>
<dbReference type="RefSeq" id="XP_056574585.1">
    <property type="nucleotide sequence ID" value="XM_056728770.1"/>
</dbReference>
<dbReference type="AlphaFoldDB" id="A0A9W9UT02"/>
<evidence type="ECO:0000313" key="9">
    <source>
        <dbReference type="EMBL" id="KAJ5356438.1"/>
    </source>
</evidence>
<reference evidence="9" key="2">
    <citation type="journal article" date="2023" name="IMA Fungus">
        <title>Comparative genomic study of the Penicillium genus elucidates a diverse pangenome and 15 lateral gene transfer events.</title>
        <authorList>
            <person name="Petersen C."/>
            <person name="Sorensen T."/>
            <person name="Nielsen M.R."/>
            <person name="Sondergaard T.E."/>
            <person name="Sorensen J.L."/>
            <person name="Fitzpatrick D.A."/>
            <person name="Frisvad J.C."/>
            <person name="Nielsen K.L."/>
        </authorList>
    </citation>
    <scope>NUCLEOTIDE SEQUENCE</scope>
    <source>
        <strain evidence="9">IBT 3081</strain>
    </source>
</reference>
<keyword evidence="2 7" id="KW-0812">Transmembrane</keyword>
<dbReference type="PANTHER" id="PTHR33048:SF47">
    <property type="entry name" value="INTEGRAL MEMBRANE PROTEIN-RELATED"/>
    <property type="match status" value="1"/>
</dbReference>
<comment type="caution">
    <text evidence="9">The sequence shown here is derived from an EMBL/GenBank/DDBJ whole genome shotgun (WGS) entry which is preliminary data.</text>
</comment>
<protein>
    <recommendedName>
        <fullName evidence="8">Rhodopsin domain-containing protein</fullName>
    </recommendedName>
</protein>
<evidence type="ECO:0000256" key="2">
    <source>
        <dbReference type="ARBA" id="ARBA00022692"/>
    </source>
</evidence>
<evidence type="ECO:0000256" key="1">
    <source>
        <dbReference type="ARBA" id="ARBA00004141"/>
    </source>
</evidence>
<dbReference type="OrthoDB" id="5417844at2759"/>
<reference evidence="9" key="1">
    <citation type="submission" date="2022-12" db="EMBL/GenBank/DDBJ databases">
        <authorList>
            <person name="Petersen C."/>
        </authorList>
    </citation>
    <scope>NUCLEOTIDE SEQUENCE</scope>
    <source>
        <strain evidence="9">IBT 3081</strain>
    </source>
</reference>
<evidence type="ECO:0000259" key="8">
    <source>
        <dbReference type="Pfam" id="PF20684"/>
    </source>
</evidence>
<evidence type="ECO:0000313" key="10">
    <source>
        <dbReference type="Proteomes" id="UP001147752"/>
    </source>
</evidence>
<feature type="domain" description="Rhodopsin" evidence="8">
    <location>
        <begin position="35"/>
        <end position="277"/>
    </location>
</feature>
<feature type="transmembrane region" description="Helical" evidence="7">
    <location>
        <begin position="18"/>
        <end position="39"/>
    </location>
</feature>
<dbReference type="Proteomes" id="UP001147752">
    <property type="component" value="Unassembled WGS sequence"/>
</dbReference>
<feature type="transmembrane region" description="Helical" evidence="7">
    <location>
        <begin position="183"/>
        <end position="202"/>
    </location>
</feature>
<dbReference type="InterPro" id="IPR052337">
    <property type="entry name" value="SAT4-like"/>
</dbReference>
<keyword evidence="4 7" id="KW-0472">Membrane</keyword>
<feature type="transmembrane region" description="Helical" evidence="7">
    <location>
        <begin position="256"/>
        <end position="277"/>
    </location>
</feature>
<dbReference type="EMBL" id="JAPZBT010000006">
    <property type="protein sequence ID" value="KAJ5356438.1"/>
    <property type="molecule type" value="Genomic_DNA"/>
</dbReference>
<feature type="transmembrane region" description="Helical" evidence="7">
    <location>
        <begin position="132"/>
        <end position="154"/>
    </location>
</feature>
<dbReference type="GO" id="GO:0016020">
    <property type="term" value="C:membrane"/>
    <property type="evidence" value="ECO:0007669"/>
    <property type="project" value="UniProtKB-SubCell"/>
</dbReference>
<dbReference type="PANTHER" id="PTHR33048">
    <property type="entry name" value="PTH11-LIKE INTEGRAL MEMBRANE PROTEIN (AFU_ORTHOLOGUE AFUA_5G11245)"/>
    <property type="match status" value="1"/>
</dbReference>
<evidence type="ECO:0000256" key="3">
    <source>
        <dbReference type="ARBA" id="ARBA00022989"/>
    </source>
</evidence>
<accession>A0A9W9UT02</accession>
<feature type="transmembrane region" description="Helical" evidence="7">
    <location>
        <begin position="106"/>
        <end position="125"/>
    </location>
</feature>
<gene>
    <name evidence="9" type="ORF">N7517_011047</name>
</gene>
<evidence type="ECO:0000256" key="7">
    <source>
        <dbReference type="SAM" id="Phobius"/>
    </source>
</evidence>
<organism evidence="9 10">
    <name type="scientific">Penicillium concentricum</name>
    <dbReference type="NCBI Taxonomy" id="293559"/>
    <lineage>
        <taxon>Eukaryota</taxon>
        <taxon>Fungi</taxon>
        <taxon>Dikarya</taxon>
        <taxon>Ascomycota</taxon>
        <taxon>Pezizomycotina</taxon>
        <taxon>Eurotiomycetes</taxon>
        <taxon>Eurotiomycetidae</taxon>
        <taxon>Eurotiales</taxon>
        <taxon>Aspergillaceae</taxon>
        <taxon>Penicillium</taxon>
    </lineage>
</organism>
<feature type="transmembrane region" description="Helical" evidence="7">
    <location>
        <begin position="214"/>
        <end position="236"/>
    </location>
</feature>
<evidence type="ECO:0000256" key="4">
    <source>
        <dbReference type="ARBA" id="ARBA00023136"/>
    </source>
</evidence>
<dbReference type="GeneID" id="81467953"/>
<sequence>MGASWVPDQQRPYSGGPLVGAIIAITILQIVFVAARFYTRFMQRAKIGADDYLILLALVPQRTMRLIYHAVTKVDIVGYHYDYVSQMPEKFALMRKCFFAIEVLDYPFNITLVKLALLLFYLRIFTTCKFQILIYIVGALVLAVGVADLLEIFLQCRPLAYGWDQSIPGEKCIHPVTAYQTLVPLNIFTGLLILVMPMPTLWKLHIPLGQRLAVTGVFLLGGLGNVASILQMAIYLSASDFSMSDPTWFVAKFGVLSILEGGLIIIAACIISIWPLYTQVMPRRFPRSLSRYMPRRRQHWYWYLRETTTKNGSQEGIAPSKEVRSSSSPSLQPSSLADMEDQRWSILVDDEVGSSYQSIAASRR</sequence>
<dbReference type="Pfam" id="PF20684">
    <property type="entry name" value="Fung_rhodopsin"/>
    <property type="match status" value="1"/>
</dbReference>
<proteinExistence type="inferred from homology"/>
<keyword evidence="3 7" id="KW-1133">Transmembrane helix</keyword>